<evidence type="ECO:0000313" key="6">
    <source>
        <dbReference type="Proteomes" id="UP001651158"/>
    </source>
</evidence>
<keyword evidence="4" id="KW-0949">S-adenosyl-L-methionine</keyword>
<dbReference type="EMBL" id="JAKROA010000001">
    <property type="protein sequence ID" value="KAL5112971.1"/>
    <property type="molecule type" value="Genomic_DNA"/>
</dbReference>
<reference evidence="5 6" key="1">
    <citation type="journal article" date="2022" name="Front. Cell. Infect. Microbiol.">
        <title>The Genomes of Two Strains of Taenia crassiceps the Animal Model for the Study of Human Cysticercosis.</title>
        <authorList>
            <person name="Bobes R.J."/>
            <person name="Estrada K."/>
            <person name="Rios-Valencia D.G."/>
            <person name="Calderon-Gallegos A."/>
            <person name="de la Torre P."/>
            <person name="Carrero J.C."/>
            <person name="Sanchez-Flores A."/>
            <person name="Laclette J.P."/>
        </authorList>
    </citation>
    <scope>NUCLEOTIDE SEQUENCE [LARGE SCALE GENOMIC DNA]</scope>
    <source>
        <strain evidence="5">WFUcys</strain>
    </source>
</reference>
<dbReference type="InterPro" id="IPR002052">
    <property type="entry name" value="DNA_methylase_N6_adenine_CS"/>
</dbReference>
<comment type="caution">
    <text evidence="5">The sequence shown here is derived from an EMBL/GenBank/DDBJ whole genome shotgun (WGS) entry which is preliminary data.</text>
</comment>
<dbReference type="InterPro" id="IPR052190">
    <property type="entry name" value="Euk-Arch_PrmC-MTase"/>
</dbReference>
<accession>A0ABR4QTD8</accession>
<dbReference type="Gene3D" id="3.40.50.150">
    <property type="entry name" value="Vaccinia Virus protein VP39"/>
    <property type="match status" value="1"/>
</dbReference>
<dbReference type="Proteomes" id="UP001651158">
    <property type="component" value="Unassembled WGS sequence"/>
</dbReference>
<dbReference type="PROSITE" id="PS00092">
    <property type="entry name" value="N6_MTASE"/>
    <property type="match status" value="1"/>
</dbReference>
<dbReference type="PANTHER" id="PTHR45875">
    <property type="entry name" value="METHYLTRANSFERASE N6AMT1"/>
    <property type="match status" value="1"/>
</dbReference>
<dbReference type="InterPro" id="IPR029063">
    <property type="entry name" value="SAM-dependent_MTases_sf"/>
</dbReference>
<sequence>MLPLNHACPTPDTDALKRPCFAEVYPPSEDSFLFLDALEADADFIRNRLKPVVSVEVGSGSGIISTFLSKLIDSLHGNKTDAVCCDLLSPIRTSSQGLADIVLFNPPYVPTPGDELLDAKSTISAAWAGGFRGRQVMDSCIQQLTPVLTRSGVLYILLLQQNEPDLVSKLINDVSGGRLSSLPVECMPSRVESLELFRSLVKYIRTLEHSDRRYLLNRVKEEFRKSNKRGKALLKRRRFL</sequence>
<dbReference type="GO" id="GO:0032259">
    <property type="term" value="P:methylation"/>
    <property type="evidence" value="ECO:0007669"/>
    <property type="project" value="UniProtKB-KW"/>
</dbReference>
<evidence type="ECO:0000256" key="4">
    <source>
        <dbReference type="ARBA" id="ARBA00022691"/>
    </source>
</evidence>
<dbReference type="SUPFAM" id="SSF53335">
    <property type="entry name" value="S-adenosyl-L-methionine-dependent methyltransferases"/>
    <property type="match status" value="1"/>
</dbReference>
<evidence type="ECO:0000313" key="5">
    <source>
        <dbReference type="EMBL" id="KAL5112971.1"/>
    </source>
</evidence>
<keyword evidence="6" id="KW-1185">Reference proteome</keyword>
<evidence type="ECO:0000256" key="3">
    <source>
        <dbReference type="ARBA" id="ARBA00022679"/>
    </source>
</evidence>
<keyword evidence="2 5" id="KW-0489">Methyltransferase</keyword>
<gene>
    <name evidence="5" type="ORF">TcWFU_009626</name>
</gene>
<evidence type="ECO:0000256" key="1">
    <source>
        <dbReference type="ARBA" id="ARBA00006149"/>
    </source>
</evidence>
<organism evidence="5 6">
    <name type="scientific">Taenia crassiceps</name>
    <dbReference type="NCBI Taxonomy" id="6207"/>
    <lineage>
        <taxon>Eukaryota</taxon>
        <taxon>Metazoa</taxon>
        <taxon>Spiralia</taxon>
        <taxon>Lophotrochozoa</taxon>
        <taxon>Platyhelminthes</taxon>
        <taxon>Cestoda</taxon>
        <taxon>Eucestoda</taxon>
        <taxon>Cyclophyllidea</taxon>
        <taxon>Taeniidae</taxon>
        <taxon>Taenia</taxon>
    </lineage>
</organism>
<dbReference type="GO" id="GO:0008168">
    <property type="term" value="F:methyltransferase activity"/>
    <property type="evidence" value="ECO:0007669"/>
    <property type="project" value="UniProtKB-KW"/>
</dbReference>
<protein>
    <submittedName>
        <fullName evidence="5">ERF1 methyltransferase catalytic subunit mtq2</fullName>
    </submittedName>
</protein>
<name>A0ABR4QTD8_9CEST</name>
<proteinExistence type="inferred from homology"/>
<dbReference type="PANTHER" id="PTHR45875:SF1">
    <property type="entry name" value="METHYLTRANSFERASE N6AMT1"/>
    <property type="match status" value="1"/>
</dbReference>
<evidence type="ECO:0000256" key="2">
    <source>
        <dbReference type="ARBA" id="ARBA00022603"/>
    </source>
</evidence>
<keyword evidence="3" id="KW-0808">Transferase</keyword>
<comment type="similarity">
    <text evidence="1">Belongs to the eukaryotic/archaeal PrmC-related family.</text>
</comment>